<dbReference type="Pfam" id="PF00646">
    <property type="entry name" value="F-box"/>
    <property type="match status" value="1"/>
</dbReference>
<gene>
    <name evidence="3" type="ORF">F3Y22_tig00110503pilonHSYRG00508</name>
</gene>
<keyword evidence="4" id="KW-1185">Reference proteome</keyword>
<dbReference type="InterPro" id="IPR053781">
    <property type="entry name" value="F-box_AtFBL13-like"/>
</dbReference>
<dbReference type="AlphaFoldDB" id="A0A6A3AD87"/>
<dbReference type="SMART" id="SM00579">
    <property type="entry name" value="FBD"/>
    <property type="match status" value="1"/>
</dbReference>
<dbReference type="Proteomes" id="UP000436088">
    <property type="component" value="Unassembled WGS sequence"/>
</dbReference>
<dbReference type="SUPFAM" id="SSF81383">
    <property type="entry name" value="F-box domain"/>
    <property type="match status" value="1"/>
</dbReference>
<dbReference type="InterPro" id="IPR001810">
    <property type="entry name" value="F-box_dom"/>
</dbReference>
<evidence type="ECO:0000313" key="4">
    <source>
        <dbReference type="Proteomes" id="UP000436088"/>
    </source>
</evidence>
<dbReference type="InterPro" id="IPR006566">
    <property type="entry name" value="FBD"/>
</dbReference>
<dbReference type="PANTHER" id="PTHR31293">
    <property type="entry name" value="RNI-LIKE SUPERFAMILY PROTEIN"/>
    <property type="match status" value="1"/>
</dbReference>
<dbReference type="InterPro" id="IPR036047">
    <property type="entry name" value="F-box-like_dom_sf"/>
</dbReference>
<protein>
    <recommendedName>
        <fullName evidence="2">FBD domain-containing protein</fullName>
    </recommendedName>
</protein>
<evidence type="ECO:0000256" key="1">
    <source>
        <dbReference type="SAM" id="MobiDB-lite"/>
    </source>
</evidence>
<comment type="caution">
    <text evidence="3">The sequence shown here is derived from an EMBL/GenBank/DDBJ whole genome shotgun (WGS) entry which is preliminary data.</text>
</comment>
<proteinExistence type="predicted"/>
<feature type="domain" description="FBD" evidence="2">
    <location>
        <begin position="567"/>
        <end position="637"/>
    </location>
</feature>
<dbReference type="InterPro" id="IPR055294">
    <property type="entry name" value="FBL60-like"/>
</dbReference>
<organism evidence="3 4">
    <name type="scientific">Hibiscus syriacus</name>
    <name type="common">Rose of Sharon</name>
    <dbReference type="NCBI Taxonomy" id="106335"/>
    <lineage>
        <taxon>Eukaryota</taxon>
        <taxon>Viridiplantae</taxon>
        <taxon>Streptophyta</taxon>
        <taxon>Embryophyta</taxon>
        <taxon>Tracheophyta</taxon>
        <taxon>Spermatophyta</taxon>
        <taxon>Magnoliopsida</taxon>
        <taxon>eudicotyledons</taxon>
        <taxon>Gunneridae</taxon>
        <taxon>Pentapetalae</taxon>
        <taxon>rosids</taxon>
        <taxon>malvids</taxon>
        <taxon>Malvales</taxon>
        <taxon>Malvaceae</taxon>
        <taxon>Malvoideae</taxon>
        <taxon>Hibiscus</taxon>
    </lineage>
</organism>
<dbReference type="PANTHER" id="PTHR31293:SF12">
    <property type="entry name" value="RNI-LIKE SUPERFAMILY PROTEIN"/>
    <property type="match status" value="1"/>
</dbReference>
<accession>A0A6A3AD87</accession>
<feature type="compositionally biased region" description="Low complexity" evidence="1">
    <location>
        <begin position="311"/>
        <end position="325"/>
    </location>
</feature>
<sequence length="671" mass="75338">MAESIRSPSKPVHRSNDEDNIDRISDLPDSILCHILTFLPTNMSVATSILSKRWIDLWSDVPILSYSTEFKGSFADYLDKAFTMCQAQKIHKFSLDFKLIVTIDEEHLVTWISAAIDRNVRELKFSFCSSLGPLIRLPVRVFSCRALVCLKLFDIFVDVPTNACFQRLKILQLERVLTLESTQNSLTRRSLLRRSTSLRPSWSAPSPPAEPIVSSDPSSTFDLPESTVGGHEEGKNVVRATHLRSRLSLIGVRHHQLHWMFRHRPTKTPMAIHRKVPPIAVKNRSKVVPRVTPVKTQPVGHVDIAGFACPPSSARQSPPSPRTAACAWGSSPTLEHPRIDLNRSKSTQIEQIQPEPICPLTLTCTRDSPDHSSARHSSSRFAQPFNTNQLVISYGLKATLRWALRPNEPCSRIVVNDFSFSLLQFSLDTSISVAIKRNVQELKLNFYSPGPLVRLPDHVFACKTLVCLKLFDNVFVDVLANVCFQGLSILQLERVEDLSNLVEAIIDVGKVPLLTKDMGNVNCEYWDTLVTLLKCSDNLKALVFHIKVPLHHLGCTCVKSLPKTVPKCVSVSLKTLKLTGFINQESNWKFVLYVMENAEFLKQMKIGTSSRLKKRRYRLKNMLKYPRASMACESSFFMDSSGSRISLVIELVCTVKAAGSVNVGWVIIIGV</sequence>
<feature type="region of interest" description="Disordered" evidence="1">
    <location>
        <begin position="311"/>
        <end position="331"/>
    </location>
</feature>
<evidence type="ECO:0000259" key="2">
    <source>
        <dbReference type="SMART" id="SM00579"/>
    </source>
</evidence>
<dbReference type="CDD" id="cd22160">
    <property type="entry name" value="F-box_AtFBL13-like"/>
    <property type="match status" value="1"/>
</dbReference>
<feature type="region of interest" description="Disordered" evidence="1">
    <location>
        <begin position="198"/>
        <end position="234"/>
    </location>
</feature>
<reference evidence="3" key="1">
    <citation type="submission" date="2019-09" db="EMBL/GenBank/DDBJ databases">
        <title>Draft genome information of white flower Hibiscus syriacus.</title>
        <authorList>
            <person name="Kim Y.-M."/>
        </authorList>
    </citation>
    <scope>NUCLEOTIDE SEQUENCE [LARGE SCALE GENOMIC DNA]</scope>
    <source>
        <strain evidence="3">YM2019G1</strain>
    </source>
</reference>
<dbReference type="EMBL" id="VEPZ02001013">
    <property type="protein sequence ID" value="KAE8702006.1"/>
    <property type="molecule type" value="Genomic_DNA"/>
</dbReference>
<dbReference type="Pfam" id="PF08387">
    <property type="entry name" value="FBD"/>
    <property type="match status" value="1"/>
</dbReference>
<evidence type="ECO:0000313" key="3">
    <source>
        <dbReference type="EMBL" id="KAE8702006.1"/>
    </source>
</evidence>
<name>A0A6A3AD87_HIBSY</name>